<gene>
    <name evidence="2" type="ORF">NP233_g12011</name>
</gene>
<dbReference type="AlphaFoldDB" id="A0AAD5YNF3"/>
<name>A0AAD5YNF3_9AGAR</name>
<evidence type="ECO:0000256" key="1">
    <source>
        <dbReference type="SAM" id="MobiDB-lite"/>
    </source>
</evidence>
<feature type="region of interest" description="Disordered" evidence="1">
    <location>
        <begin position="310"/>
        <end position="330"/>
    </location>
</feature>
<evidence type="ECO:0000313" key="3">
    <source>
        <dbReference type="Proteomes" id="UP001213000"/>
    </source>
</evidence>
<dbReference type="Proteomes" id="UP001213000">
    <property type="component" value="Unassembled WGS sequence"/>
</dbReference>
<feature type="region of interest" description="Disordered" evidence="1">
    <location>
        <begin position="235"/>
        <end position="262"/>
    </location>
</feature>
<dbReference type="EMBL" id="JANIEX010001591">
    <property type="protein sequence ID" value="KAJ3556309.1"/>
    <property type="molecule type" value="Genomic_DNA"/>
</dbReference>
<proteinExistence type="predicted"/>
<accession>A0AAD5YNF3</accession>
<protein>
    <submittedName>
        <fullName evidence="2">Uncharacterized protein</fullName>
    </submittedName>
</protein>
<sequence length="494" mass="55146">MLALTPDGEALAPNHYLKSMMANTLEKEPKTKVLFRVREGVPGHERYAGWEGYFVRLEGLKVVLNVTWVKAAVQHSHGSEIQIPYQGILPRPPKERADLAIICDARSASKKVRDSWSRNLAFGADLTPSEVHIYPKRELLETTITTLRVEIDHCELCVFFQRRLYIWLWHVNYTQASSYIFFSQVRLVGYLHRGLPSFKVLFTIVRKSEEKSSLGLNESQAPPPLTRLDALSSFTSSSSSSISSTMASTTIGSSSMTGTPPTSLSNSIGDVIAGFMGLAKVATEGNLRLAGPSRFEPEPVAERAGLPVRTAKGRERESVEGGSGSAASSSWIGLSPPAIITCPRIGHSYSKNSDPSKMRHRASNRIARQKFVVLYLDGPTREELDLEARIKIRTWIRRVWRKLVERCLKKGTPGYISGVIAKLDHLSPGEPKVMAPHSTVRLFDGWHREIATIHAPMPRNRRDRPFYGISRKRARNGVNFEAEYEVGMTVRVAK</sequence>
<comment type="caution">
    <text evidence="2">The sequence shown here is derived from an EMBL/GenBank/DDBJ whole genome shotgun (WGS) entry which is preliminary data.</text>
</comment>
<reference evidence="2" key="1">
    <citation type="submission" date="2022-07" db="EMBL/GenBank/DDBJ databases">
        <title>Genome Sequence of Leucocoprinus birnbaumii.</title>
        <authorList>
            <person name="Buettner E."/>
        </authorList>
    </citation>
    <scope>NUCLEOTIDE SEQUENCE</scope>
    <source>
        <strain evidence="2">VT141</strain>
    </source>
</reference>
<organism evidence="2 3">
    <name type="scientific">Leucocoprinus birnbaumii</name>
    <dbReference type="NCBI Taxonomy" id="56174"/>
    <lineage>
        <taxon>Eukaryota</taxon>
        <taxon>Fungi</taxon>
        <taxon>Dikarya</taxon>
        <taxon>Basidiomycota</taxon>
        <taxon>Agaricomycotina</taxon>
        <taxon>Agaricomycetes</taxon>
        <taxon>Agaricomycetidae</taxon>
        <taxon>Agaricales</taxon>
        <taxon>Agaricineae</taxon>
        <taxon>Agaricaceae</taxon>
        <taxon>Leucocoprinus</taxon>
    </lineage>
</organism>
<evidence type="ECO:0000313" key="2">
    <source>
        <dbReference type="EMBL" id="KAJ3556309.1"/>
    </source>
</evidence>
<keyword evidence="3" id="KW-1185">Reference proteome</keyword>